<evidence type="ECO:0000313" key="2">
    <source>
        <dbReference type="Proteomes" id="UP001056937"/>
    </source>
</evidence>
<evidence type="ECO:0000313" key="1">
    <source>
        <dbReference type="EMBL" id="USI74931.1"/>
    </source>
</evidence>
<dbReference type="Proteomes" id="UP001056937">
    <property type="component" value="Chromosome 2"/>
</dbReference>
<reference evidence="1" key="1">
    <citation type="journal article" date="2022" name="Toxins">
        <title>Genomic Analysis of Sphingopyxis sp. USTB-05 for Biodegrading Cyanobacterial Hepatotoxins.</title>
        <authorList>
            <person name="Liu C."/>
            <person name="Xu Q."/>
            <person name="Zhao Z."/>
            <person name="Zhang H."/>
            <person name="Liu X."/>
            <person name="Yin C."/>
            <person name="Liu Y."/>
            <person name="Yan H."/>
        </authorList>
    </citation>
    <scope>NUCLEOTIDE SEQUENCE</scope>
    <source>
        <strain evidence="1">NBD5</strain>
    </source>
</reference>
<keyword evidence="2" id="KW-1185">Reference proteome</keyword>
<dbReference type="EMBL" id="CP084931">
    <property type="protein sequence ID" value="USI74931.1"/>
    <property type="molecule type" value="Genomic_DNA"/>
</dbReference>
<gene>
    <name evidence="1" type="ORF">LHA26_17315</name>
</gene>
<dbReference type="RefSeq" id="WP_252168745.1">
    <property type="nucleotide sequence ID" value="NZ_CP084931.1"/>
</dbReference>
<accession>A0ABY4XDY7</accession>
<proteinExistence type="predicted"/>
<sequence length="78" mass="8733">MTAVEPIEARLMRLDPGAPGRPRAPFGRPREIARGALPALIALVREEDCEEWWRYTILSDDAAPLRGADLRARLREPG</sequence>
<protein>
    <submittedName>
        <fullName evidence="1">Uncharacterized protein</fullName>
    </submittedName>
</protein>
<name>A0ABY4XDY7_9SPHN</name>
<organism evidence="1 2">
    <name type="scientific">Sphingomonas morindae</name>
    <dbReference type="NCBI Taxonomy" id="1541170"/>
    <lineage>
        <taxon>Bacteria</taxon>
        <taxon>Pseudomonadati</taxon>
        <taxon>Pseudomonadota</taxon>
        <taxon>Alphaproteobacteria</taxon>
        <taxon>Sphingomonadales</taxon>
        <taxon>Sphingomonadaceae</taxon>
        <taxon>Sphingomonas</taxon>
    </lineage>
</organism>